<dbReference type="AlphaFoldDB" id="A0A1Y3PSN5"/>
<proteinExistence type="predicted"/>
<dbReference type="PANTHER" id="PTHR43767">
    <property type="entry name" value="LONG-CHAIN-FATTY-ACID--COA LIGASE"/>
    <property type="match status" value="1"/>
</dbReference>
<evidence type="ECO:0000259" key="2">
    <source>
        <dbReference type="Pfam" id="PF13193"/>
    </source>
</evidence>
<dbReference type="SUPFAM" id="SSF56801">
    <property type="entry name" value="Acetyl-CoA synthetase-like"/>
    <property type="match status" value="1"/>
</dbReference>
<dbReference type="PROSITE" id="PS00455">
    <property type="entry name" value="AMP_BINDING"/>
    <property type="match status" value="1"/>
</dbReference>
<dbReference type="Pfam" id="PF00501">
    <property type="entry name" value="AMP-binding"/>
    <property type="match status" value="1"/>
</dbReference>
<dbReference type="PANTHER" id="PTHR43767:SF1">
    <property type="entry name" value="NONRIBOSOMAL PEPTIDE SYNTHASE PES1 (EUROFUNG)-RELATED"/>
    <property type="match status" value="1"/>
</dbReference>
<evidence type="ECO:0000313" key="3">
    <source>
        <dbReference type="EMBL" id="OUM90375.1"/>
    </source>
</evidence>
<dbReference type="Pfam" id="PF13193">
    <property type="entry name" value="AMP-binding_C"/>
    <property type="match status" value="1"/>
</dbReference>
<sequence>MVQDRLLNEFIEKEEVVVRVLEKWADAIGDRIFFYYGEEDQALTYRQFNAMTNQIARNLMAQGVEKGDRVCVFLKNPLVTTLAMLGIWKAGGVFSPVNFNYHGKLLSYQINDTRPRLIISEREMVPQLNAIKEELERIPVIVYDPREGDHDYHDQLRHNRLDPHFPEIPFDRMLEGDDRNLDIPLHYWDTANIVYTSGTTGPAKGVVQSYRWMHGYTYGLRVMLTQEDVIYNDLPLYHVGGAFANVIRALYVGCTVAVWDKFSPGQFWERIRTSGASTAILLDVMIPWLMKAEPSPNDRLNTLNKVYMQPLPQYYLDVAKRFAFDFVLAGFGQTESGNGFRGIIQALDADEGTPPELYKGYSREEFLRIAERYGVPVRHKTEQLEKGFMGKPSFFLEAVILNERDEPCAPGEMGEIAFRPKVPYLFLTEYFGKPEATAKTFRNFWFHTGDAGYMDEDGTFYFVDRMGNVIRRRGENISSYQIEDILNGHPEVEMSAAFPIPADEGDEDEIVAFVVRKEGSALTEEGLRRWIEAEMPRFMWPKYIRLVEEIPRTPTNKIEKYKLREEILREVAGE</sequence>
<dbReference type="EMBL" id="LZRT01000019">
    <property type="protein sequence ID" value="OUM90375.1"/>
    <property type="molecule type" value="Genomic_DNA"/>
</dbReference>
<organism evidence="3 4">
    <name type="scientific">Bacillus thermozeamaize</name>
    <dbReference type="NCBI Taxonomy" id="230954"/>
    <lineage>
        <taxon>Bacteria</taxon>
        <taxon>Bacillati</taxon>
        <taxon>Bacillota</taxon>
        <taxon>Bacilli</taxon>
        <taxon>Bacillales</taxon>
        <taxon>Bacillaceae</taxon>
        <taxon>Bacillus</taxon>
    </lineage>
</organism>
<feature type="domain" description="AMP-dependent synthetase/ligase" evidence="1">
    <location>
        <begin position="21"/>
        <end position="419"/>
    </location>
</feature>
<name>A0A1Y3PSN5_9BACI</name>
<protein>
    <submittedName>
        <fullName evidence="3">Acyl-CoA synthetase</fullName>
    </submittedName>
</protein>
<dbReference type="Proteomes" id="UP000196475">
    <property type="component" value="Unassembled WGS sequence"/>
</dbReference>
<dbReference type="InterPro" id="IPR045851">
    <property type="entry name" value="AMP-bd_C_sf"/>
</dbReference>
<evidence type="ECO:0000259" key="1">
    <source>
        <dbReference type="Pfam" id="PF00501"/>
    </source>
</evidence>
<dbReference type="InterPro" id="IPR000873">
    <property type="entry name" value="AMP-dep_synth/lig_dom"/>
</dbReference>
<gene>
    <name evidence="3" type="ORF">BAA01_16160</name>
</gene>
<reference evidence="4" key="1">
    <citation type="submission" date="2016-06" db="EMBL/GenBank/DDBJ databases">
        <authorList>
            <person name="Nascimento L."/>
            <person name="Pereira R.V."/>
            <person name="Martins L.F."/>
            <person name="Quaggio R.B."/>
            <person name="Silva A.M."/>
            <person name="Setubal J.C."/>
        </authorList>
    </citation>
    <scope>NUCLEOTIDE SEQUENCE [LARGE SCALE GENOMIC DNA]</scope>
</reference>
<feature type="domain" description="AMP-binding enzyme C-terminal" evidence="2">
    <location>
        <begin position="481"/>
        <end position="557"/>
    </location>
</feature>
<dbReference type="Gene3D" id="3.40.50.12780">
    <property type="entry name" value="N-terminal domain of ligase-like"/>
    <property type="match status" value="1"/>
</dbReference>
<dbReference type="Gene3D" id="3.30.300.30">
    <property type="match status" value="1"/>
</dbReference>
<dbReference type="InterPro" id="IPR020845">
    <property type="entry name" value="AMP-binding_CS"/>
</dbReference>
<dbReference type="InterPro" id="IPR050237">
    <property type="entry name" value="ATP-dep_AMP-bd_enzyme"/>
</dbReference>
<evidence type="ECO:0000313" key="4">
    <source>
        <dbReference type="Proteomes" id="UP000196475"/>
    </source>
</evidence>
<dbReference type="InterPro" id="IPR042099">
    <property type="entry name" value="ANL_N_sf"/>
</dbReference>
<comment type="caution">
    <text evidence="3">The sequence shown here is derived from an EMBL/GenBank/DDBJ whole genome shotgun (WGS) entry which is preliminary data.</text>
</comment>
<dbReference type="InterPro" id="IPR025110">
    <property type="entry name" value="AMP-bd_C"/>
</dbReference>
<accession>A0A1Y3PSN5</accession>
<dbReference type="GO" id="GO:0016878">
    <property type="term" value="F:acid-thiol ligase activity"/>
    <property type="evidence" value="ECO:0007669"/>
    <property type="project" value="UniProtKB-ARBA"/>
</dbReference>